<dbReference type="Pfam" id="PF01810">
    <property type="entry name" value="LysE"/>
    <property type="match status" value="1"/>
</dbReference>
<feature type="transmembrane region" description="Helical" evidence="7">
    <location>
        <begin position="184"/>
        <end position="202"/>
    </location>
</feature>
<dbReference type="PIRSF" id="PIRSF006324">
    <property type="entry name" value="LeuE"/>
    <property type="match status" value="1"/>
</dbReference>
<dbReference type="Proteomes" id="UP001253545">
    <property type="component" value="Unassembled WGS sequence"/>
</dbReference>
<evidence type="ECO:0000256" key="7">
    <source>
        <dbReference type="SAM" id="Phobius"/>
    </source>
</evidence>
<dbReference type="PANTHER" id="PTHR30086:SF14">
    <property type="entry name" value="HOMOSERINE_HOMOSERINE LACTONE EFFLUX PROTEIN"/>
    <property type="match status" value="1"/>
</dbReference>
<dbReference type="PANTHER" id="PTHR30086">
    <property type="entry name" value="ARGININE EXPORTER PROTEIN ARGO"/>
    <property type="match status" value="1"/>
</dbReference>
<keyword evidence="3" id="KW-1003">Cell membrane</keyword>
<dbReference type="RefSeq" id="WP_311368532.1">
    <property type="nucleotide sequence ID" value="NZ_JAVRHX010000002.1"/>
</dbReference>
<dbReference type="EMBL" id="JAVRHX010000002">
    <property type="protein sequence ID" value="MDT0595015.1"/>
    <property type="molecule type" value="Genomic_DNA"/>
</dbReference>
<evidence type="ECO:0000256" key="5">
    <source>
        <dbReference type="ARBA" id="ARBA00022989"/>
    </source>
</evidence>
<evidence type="ECO:0000313" key="9">
    <source>
        <dbReference type="Proteomes" id="UP001253545"/>
    </source>
</evidence>
<comment type="caution">
    <text evidence="8">The sequence shown here is derived from an EMBL/GenBank/DDBJ whole genome shotgun (WGS) entry which is preliminary data.</text>
</comment>
<feature type="transmembrane region" description="Helical" evidence="7">
    <location>
        <begin position="74"/>
        <end position="91"/>
    </location>
</feature>
<keyword evidence="5 7" id="KW-1133">Transmembrane helix</keyword>
<keyword evidence="6 7" id="KW-0472">Membrane</keyword>
<evidence type="ECO:0000313" key="8">
    <source>
        <dbReference type="EMBL" id="MDT0595015.1"/>
    </source>
</evidence>
<evidence type="ECO:0000256" key="6">
    <source>
        <dbReference type="ARBA" id="ARBA00023136"/>
    </source>
</evidence>
<evidence type="ECO:0000256" key="3">
    <source>
        <dbReference type="ARBA" id="ARBA00022475"/>
    </source>
</evidence>
<evidence type="ECO:0000256" key="1">
    <source>
        <dbReference type="ARBA" id="ARBA00004651"/>
    </source>
</evidence>
<feature type="transmembrane region" description="Helical" evidence="7">
    <location>
        <begin position="144"/>
        <end position="163"/>
    </location>
</feature>
<feature type="transmembrane region" description="Helical" evidence="7">
    <location>
        <begin position="49"/>
        <end position="68"/>
    </location>
</feature>
<protein>
    <submittedName>
        <fullName evidence="8">LysE family translocator</fullName>
    </submittedName>
</protein>
<keyword evidence="9" id="KW-1185">Reference proteome</keyword>
<feature type="transmembrane region" description="Helical" evidence="7">
    <location>
        <begin position="112"/>
        <end position="138"/>
    </location>
</feature>
<comment type="similarity">
    <text evidence="2">Belongs to the Rht family.</text>
</comment>
<gene>
    <name evidence="8" type="ORF">RM552_09195</name>
</gene>
<dbReference type="InterPro" id="IPR001123">
    <property type="entry name" value="LeuE-type"/>
</dbReference>
<accession>A0ABU2ZQW0</accession>
<evidence type="ECO:0000256" key="4">
    <source>
        <dbReference type="ARBA" id="ARBA00022692"/>
    </source>
</evidence>
<name>A0ABU2ZQW0_9ALTE</name>
<reference evidence="8 9" key="1">
    <citation type="submission" date="2023-09" db="EMBL/GenBank/DDBJ databases">
        <authorList>
            <person name="Rey-Velasco X."/>
        </authorList>
    </citation>
    <scope>NUCLEOTIDE SEQUENCE [LARGE SCALE GENOMIC DNA]</scope>
    <source>
        <strain evidence="8 9">P117</strain>
    </source>
</reference>
<organism evidence="8 9">
    <name type="scientific">Glaciecola petra</name>
    <dbReference type="NCBI Taxonomy" id="3075602"/>
    <lineage>
        <taxon>Bacteria</taxon>
        <taxon>Pseudomonadati</taxon>
        <taxon>Pseudomonadota</taxon>
        <taxon>Gammaproteobacteria</taxon>
        <taxon>Alteromonadales</taxon>
        <taxon>Alteromonadaceae</taxon>
        <taxon>Glaciecola</taxon>
    </lineage>
</organism>
<feature type="transmembrane region" description="Helical" evidence="7">
    <location>
        <begin position="6"/>
        <end position="28"/>
    </location>
</feature>
<proteinExistence type="inferred from homology"/>
<keyword evidence="4 7" id="KW-0812">Transmembrane</keyword>
<comment type="subcellular location">
    <subcellularLocation>
        <location evidence="1">Cell membrane</location>
        <topology evidence="1">Multi-pass membrane protein</topology>
    </subcellularLocation>
</comment>
<sequence>MSLDIWLIYIATVFLFMITPGPSHLLMLSNSMTHGYKRSLATAAGDLSANALQMLAAGLGLAAILVASQDAMTIIKWLGVSYLVWMGVKMWRQADTVKSGQKAAGSASLKVLWAQGFITSAANPKAVVFFAALFPQFIDPNHAFWPQFLILSICYIIIDALFLNFYGASASWLSRRLKGHAKVLIHKIGAVFLVGAAIILSMKTLRDSA</sequence>
<evidence type="ECO:0000256" key="2">
    <source>
        <dbReference type="ARBA" id="ARBA00007928"/>
    </source>
</evidence>